<evidence type="ECO:0000313" key="2">
    <source>
        <dbReference type="Proteomes" id="UP001152562"/>
    </source>
</evidence>
<evidence type="ECO:0000313" key="1">
    <source>
        <dbReference type="EMBL" id="CAH4034270.1"/>
    </source>
</evidence>
<comment type="caution">
    <text evidence="1">The sequence shown here is derived from an EMBL/GenBank/DDBJ whole genome shotgun (WGS) entry which is preliminary data.</text>
</comment>
<dbReference type="Pfam" id="PF12132">
    <property type="entry name" value="DUF3587"/>
    <property type="match status" value="1"/>
</dbReference>
<dbReference type="InterPro" id="IPR021982">
    <property type="entry name" value="REEP_Ichnovirus"/>
</dbReference>
<dbReference type="EMBL" id="CALOZG010000040">
    <property type="protein sequence ID" value="CAH4034270.1"/>
    <property type="molecule type" value="Genomic_DNA"/>
</dbReference>
<gene>
    <name evidence="1" type="ORF">PIBRA_LOCUS10473</name>
</gene>
<proteinExistence type="predicted"/>
<keyword evidence="2" id="KW-1185">Reference proteome</keyword>
<dbReference type="Proteomes" id="UP001152562">
    <property type="component" value="Unassembled WGS sequence"/>
</dbReference>
<sequence length="191" mass="22524">MNNSRKWKISRGGGERLPPVLTSEKNFLPDDTILHLSEYLSFSDFRNFVSSLWPREDECPRVVRTQVRTLQSLKCWRTHRKLKLRCVRQQQQLKQSEDHVNKRQRKRQIDSDNVLIEALKMRLNDKQQPLPLLDEDKSFLLSLVSKIRGDAKGDNTSYKKYKATLMHNDKALKYLQQVSVLKVLINLNNHL</sequence>
<name>A0A9P0TVL2_PIEBR</name>
<reference evidence="1" key="1">
    <citation type="submission" date="2022-05" db="EMBL/GenBank/DDBJ databases">
        <authorList>
            <person name="Okamura Y."/>
        </authorList>
    </citation>
    <scope>NUCLEOTIDE SEQUENCE</scope>
</reference>
<accession>A0A9P0TVL2</accession>
<organism evidence="1 2">
    <name type="scientific">Pieris brassicae</name>
    <name type="common">White butterfly</name>
    <name type="synonym">Large white butterfly</name>
    <dbReference type="NCBI Taxonomy" id="7116"/>
    <lineage>
        <taxon>Eukaryota</taxon>
        <taxon>Metazoa</taxon>
        <taxon>Ecdysozoa</taxon>
        <taxon>Arthropoda</taxon>
        <taxon>Hexapoda</taxon>
        <taxon>Insecta</taxon>
        <taxon>Pterygota</taxon>
        <taxon>Neoptera</taxon>
        <taxon>Endopterygota</taxon>
        <taxon>Lepidoptera</taxon>
        <taxon>Glossata</taxon>
        <taxon>Ditrysia</taxon>
        <taxon>Papilionoidea</taxon>
        <taxon>Pieridae</taxon>
        <taxon>Pierinae</taxon>
        <taxon>Pieris</taxon>
    </lineage>
</organism>
<protein>
    <submittedName>
        <fullName evidence="1">Uncharacterized protein</fullName>
    </submittedName>
</protein>
<dbReference type="AlphaFoldDB" id="A0A9P0TVL2"/>